<dbReference type="PANTHER" id="PTHR30050:SF4">
    <property type="entry name" value="ATP-BINDING PROTEIN RV3427C IN INSERTION SEQUENCE-RELATED"/>
    <property type="match status" value="1"/>
</dbReference>
<dbReference type="SUPFAM" id="SSF52540">
    <property type="entry name" value="P-loop containing nucleoside triphosphate hydrolases"/>
    <property type="match status" value="1"/>
</dbReference>
<dbReference type="Pfam" id="PF01695">
    <property type="entry name" value="IstB_IS21"/>
    <property type="match status" value="1"/>
</dbReference>
<name>A0A1H6NG00_9GAMM</name>
<evidence type="ECO:0000256" key="3">
    <source>
        <dbReference type="ARBA" id="ARBA00022840"/>
    </source>
</evidence>
<dbReference type="RefSeq" id="WP_092797209.1">
    <property type="nucleotide sequence ID" value="NZ_FNXF01000039.1"/>
</dbReference>
<dbReference type="InterPro" id="IPR027417">
    <property type="entry name" value="P-loop_NTPase"/>
</dbReference>
<dbReference type="Gene3D" id="3.40.50.300">
    <property type="entry name" value="P-loop containing nucleotide triphosphate hydrolases"/>
    <property type="match status" value="1"/>
</dbReference>
<evidence type="ECO:0000256" key="2">
    <source>
        <dbReference type="ARBA" id="ARBA00022741"/>
    </source>
</evidence>
<dbReference type="Proteomes" id="UP000199371">
    <property type="component" value="Unassembled WGS sequence"/>
</dbReference>
<organism evidence="5 6">
    <name type="scientific">Rheinheimera pacifica</name>
    <dbReference type="NCBI Taxonomy" id="173990"/>
    <lineage>
        <taxon>Bacteria</taxon>
        <taxon>Pseudomonadati</taxon>
        <taxon>Pseudomonadota</taxon>
        <taxon>Gammaproteobacteria</taxon>
        <taxon>Chromatiales</taxon>
        <taxon>Chromatiaceae</taxon>
        <taxon>Rheinheimera</taxon>
    </lineage>
</organism>
<accession>A0A1H6NG00</accession>
<evidence type="ECO:0000313" key="5">
    <source>
        <dbReference type="EMBL" id="SEI14261.1"/>
    </source>
</evidence>
<evidence type="ECO:0000256" key="1">
    <source>
        <dbReference type="ARBA" id="ARBA00008059"/>
    </source>
</evidence>
<dbReference type="InterPro" id="IPR047661">
    <property type="entry name" value="IstB"/>
</dbReference>
<dbReference type="CDD" id="cd00009">
    <property type="entry name" value="AAA"/>
    <property type="match status" value="1"/>
</dbReference>
<dbReference type="EMBL" id="FNXF01000039">
    <property type="protein sequence ID" value="SEI14261.1"/>
    <property type="molecule type" value="Genomic_DNA"/>
</dbReference>
<evidence type="ECO:0000313" key="6">
    <source>
        <dbReference type="Proteomes" id="UP000199371"/>
    </source>
</evidence>
<evidence type="ECO:0000259" key="4">
    <source>
        <dbReference type="SMART" id="SM00382"/>
    </source>
</evidence>
<protein>
    <submittedName>
        <fullName evidence="5">DNA replication protein DnaC</fullName>
    </submittedName>
</protein>
<dbReference type="GO" id="GO:0006260">
    <property type="term" value="P:DNA replication"/>
    <property type="evidence" value="ECO:0007669"/>
    <property type="project" value="TreeGrafter"/>
</dbReference>
<sequence length="248" mass="28200">MDALLIQLRQLKLAAMANALEQQRLAPHTYAELSFDERLGLLVEQEHLARDNTRLQRLRKLANLRLKATPEGLRYPAKRGLRAEQITPLMQGHHLTYHQNILITGPTGSGKTYLACALGEQACRQNKRVLYYRLGRLLESLKMGHADGSYLKQLVQLQKVDMLILDDWGLEGFKGKQVSDLLDVIEDRYEQRSTIIVSQLPVSEWYGLMDNPTVADALLDRVIHNAHRLELTGESQRKKTLVQGEEVG</sequence>
<keyword evidence="3" id="KW-0067">ATP-binding</keyword>
<dbReference type="OrthoDB" id="8150723at2"/>
<dbReference type="PANTHER" id="PTHR30050">
    <property type="entry name" value="CHROMOSOMAL REPLICATION INITIATOR PROTEIN DNAA"/>
    <property type="match status" value="1"/>
</dbReference>
<gene>
    <name evidence="5" type="ORF">SAMN05660691_04185</name>
</gene>
<dbReference type="AlphaFoldDB" id="A0A1H6NG00"/>
<dbReference type="SMART" id="SM00382">
    <property type="entry name" value="AAA"/>
    <property type="match status" value="1"/>
</dbReference>
<dbReference type="STRING" id="173990.SAMN05660691_04185"/>
<dbReference type="PIRSF" id="PIRSF003073">
    <property type="entry name" value="DNAC_TnpB_IstB"/>
    <property type="match status" value="1"/>
</dbReference>
<dbReference type="InterPro" id="IPR028350">
    <property type="entry name" value="DNAC/IstB-like"/>
</dbReference>
<keyword evidence="2" id="KW-0547">Nucleotide-binding</keyword>
<comment type="similarity">
    <text evidence="1">Belongs to the IS21/IS1162 putative ATP-binding protein family.</text>
</comment>
<dbReference type="InterPro" id="IPR003593">
    <property type="entry name" value="AAA+_ATPase"/>
</dbReference>
<dbReference type="NCBIfam" id="NF038214">
    <property type="entry name" value="IS21_help_AAA"/>
    <property type="match status" value="1"/>
</dbReference>
<feature type="domain" description="AAA+ ATPase" evidence="4">
    <location>
        <begin position="97"/>
        <end position="230"/>
    </location>
</feature>
<dbReference type="InterPro" id="IPR002611">
    <property type="entry name" value="IstB_ATP-bd"/>
</dbReference>
<proteinExistence type="inferred from homology"/>
<dbReference type="GO" id="GO:0005524">
    <property type="term" value="F:ATP binding"/>
    <property type="evidence" value="ECO:0007669"/>
    <property type="project" value="UniProtKB-KW"/>
</dbReference>
<reference evidence="6" key="1">
    <citation type="submission" date="2016-10" db="EMBL/GenBank/DDBJ databases">
        <authorList>
            <person name="Varghese N."/>
            <person name="Submissions S."/>
        </authorList>
    </citation>
    <scope>NUCLEOTIDE SEQUENCE [LARGE SCALE GENOMIC DNA]</scope>
    <source>
        <strain evidence="6">DSM 17616</strain>
    </source>
</reference>
<keyword evidence="6" id="KW-1185">Reference proteome</keyword>